<organism evidence="2 3">
    <name type="scientific">Candidatus Thioglobus autotrophicus</name>
    <dbReference type="NCBI Taxonomy" id="1705394"/>
    <lineage>
        <taxon>Bacteria</taxon>
        <taxon>Pseudomonadati</taxon>
        <taxon>Pseudomonadota</taxon>
        <taxon>Gammaproteobacteria</taxon>
        <taxon>Candidatus Pseudothioglobaceae</taxon>
        <taxon>Candidatus Thioglobus</taxon>
    </lineage>
</organism>
<accession>A0A0M4PA16</accession>
<dbReference type="EMBL" id="CP010552">
    <property type="protein sequence ID" value="ALE53059.1"/>
    <property type="molecule type" value="Genomic_DNA"/>
</dbReference>
<feature type="signal peptide" evidence="1">
    <location>
        <begin position="1"/>
        <end position="18"/>
    </location>
</feature>
<dbReference type="AlphaFoldDB" id="A0A0M4PA16"/>
<dbReference type="Proteomes" id="UP000058020">
    <property type="component" value="Chromosome"/>
</dbReference>
<reference evidence="2 3" key="1">
    <citation type="journal article" date="2015" name="Genome Announc.">
        <title>Genome Sequence of 'Candidatus Thioglobus autotrophica' Strain EF1, a Chemoautotroph from the SUP05 Clade of Marine Gammaproteobacteria.</title>
        <authorList>
            <person name="Shah V."/>
            <person name="Morris R.M."/>
        </authorList>
    </citation>
    <scope>NUCLEOTIDE SEQUENCE [LARGE SCALE GENOMIC DNA]</scope>
    <source>
        <strain evidence="2 3">EF1</strain>
    </source>
</reference>
<dbReference type="GO" id="GO:0009055">
    <property type="term" value="F:electron transfer activity"/>
    <property type="evidence" value="ECO:0007669"/>
    <property type="project" value="InterPro"/>
</dbReference>
<dbReference type="OrthoDB" id="9796294at2"/>
<evidence type="ECO:0000256" key="1">
    <source>
        <dbReference type="SAM" id="SignalP"/>
    </source>
</evidence>
<dbReference type="SUPFAM" id="SSF46626">
    <property type="entry name" value="Cytochrome c"/>
    <property type="match status" value="1"/>
</dbReference>
<protein>
    <recommendedName>
        <fullName evidence="4">Cytochrome c domain-containing protein</fullName>
    </recommendedName>
</protein>
<evidence type="ECO:0008006" key="4">
    <source>
        <dbReference type="Google" id="ProtNLM"/>
    </source>
</evidence>
<feature type="chain" id="PRO_5005799488" description="Cytochrome c domain-containing protein" evidence="1">
    <location>
        <begin position="19"/>
        <end position="91"/>
    </location>
</feature>
<sequence>MKIPLLAVTLLVSNFAIANEEGQELHEESCVACHIVTHDDAFYTRDSSKMATLSDLSRQVSMCTSNFNLGWFPDEEKAVLDYLNTKYYKFK</sequence>
<dbReference type="KEGG" id="tho:SP60_07565"/>
<evidence type="ECO:0000313" key="2">
    <source>
        <dbReference type="EMBL" id="ALE53059.1"/>
    </source>
</evidence>
<dbReference type="RefSeq" id="WP_053952050.1">
    <property type="nucleotide sequence ID" value="NZ_CP137633.1"/>
</dbReference>
<dbReference type="GO" id="GO:0020037">
    <property type="term" value="F:heme binding"/>
    <property type="evidence" value="ECO:0007669"/>
    <property type="project" value="InterPro"/>
</dbReference>
<keyword evidence="1" id="KW-0732">Signal</keyword>
<name>A0A0M4PA16_9GAMM</name>
<dbReference type="STRING" id="1705394.SP60_07565"/>
<gene>
    <name evidence="2" type="ORF">SP60_07565</name>
</gene>
<dbReference type="InterPro" id="IPR036909">
    <property type="entry name" value="Cyt_c-like_dom_sf"/>
</dbReference>
<keyword evidence="3" id="KW-1185">Reference proteome</keyword>
<evidence type="ECO:0000313" key="3">
    <source>
        <dbReference type="Proteomes" id="UP000058020"/>
    </source>
</evidence>
<proteinExistence type="predicted"/>